<comment type="caution">
    <text evidence="3">The sequence shown here is derived from an EMBL/GenBank/DDBJ whole genome shotgun (WGS) entry which is preliminary data.</text>
</comment>
<dbReference type="InterPro" id="IPR009057">
    <property type="entry name" value="Homeodomain-like_sf"/>
</dbReference>
<dbReference type="PANTHER" id="PTHR30055">
    <property type="entry name" value="HTH-TYPE TRANSCRIPTIONAL REGULATOR RUTR"/>
    <property type="match status" value="1"/>
</dbReference>
<dbReference type="Pfam" id="PF00440">
    <property type="entry name" value="TetR_N"/>
    <property type="match status" value="1"/>
</dbReference>
<dbReference type="PROSITE" id="PS50977">
    <property type="entry name" value="HTH_TETR_2"/>
    <property type="match status" value="1"/>
</dbReference>
<keyword evidence="1" id="KW-0238">DNA-binding</keyword>
<dbReference type="SUPFAM" id="SSF46689">
    <property type="entry name" value="Homeodomain-like"/>
    <property type="match status" value="1"/>
</dbReference>
<dbReference type="EMBL" id="MLJW01000075">
    <property type="protein sequence ID" value="OIR02384.1"/>
    <property type="molecule type" value="Genomic_DNA"/>
</dbReference>
<evidence type="ECO:0000259" key="2">
    <source>
        <dbReference type="PROSITE" id="PS50977"/>
    </source>
</evidence>
<dbReference type="PRINTS" id="PR00455">
    <property type="entry name" value="HTHTETR"/>
</dbReference>
<name>A0A1J5SEC1_9ZZZZ</name>
<dbReference type="AlphaFoldDB" id="A0A1J5SEC1"/>
<dbReference type="InterPro" id="IPR050109">
    <property type="entry name" value="HTH-type_TetR-like_transc_reg"/>
</dbReference>
<evidence type="ECO:0000256" key="1">
    <source>
        <dbReference type="ARBA" id="ARBA00023125"/>
    </source>
</evidence>
<dbReference type="PANTHER" id="PTHR30055:SF181">
    <property type="entry name" value="BLR6905 PROTEIN"/>
    <property type="match status" value="1"/>
</dbReference>
<organism evidence="3">
    <name type="scientific">mine drainage metagenome</name>
    <dbReference type="NCBI Taxonomy" id="410659"/>
    <lineage>
        <taxon>unclassified sequences</taxon>
        <taxon>metagenomes</taxon>
        <taxon>ecological metagenomes</taxon>
    </lineage>
</organism>
<dbReference type="GO" id="GO:0003700">
    <property type="term" value="F:DNA-binding transcription factor activity"/>
    <property type="evidence" value="ECO:0007669"/>
    <property type="project" value="TreeGrafter"/>
</dbReference>
<protein>
    <submittedName>
        <fullName evidence="3">Tetracycline repressor protein class H</fullName>
    </submittedName>
</protein>
<reference evidence="3" key="1">
    <citation type="submission" date="2016-10" db="EMBL/GenBank/DDBJ databases">
        <title>Sequence of Gallionella enrichment culture.</title>
        <authorList>
            <person name="Poehlein A."/>
            <person name="Muehling M."/>
            <person name="Daniel R."/>
        </authorList>
    </citation>
    <scope>NUCLEOTIDE SEQUENCE</scope>
</reference>
<dbReference type="InterPro" id="IPR001647">
    <property type="entry name" value="HTH_TetR"/>
</dbReference>
<evidence type="ECO:0000313" key="3">
    <source>
        <dbReference type="EMBL" id="OIR02384.1"/>
    </source>
</evidence>
<dbReference type="Gene3D" id="1.10.357.10">
    <property type="entry name" value="Tetracycline Repressor, domain 2"/>
    <property type="match status" value="1"/>
</dbReference>
<dbReference type="GO" id="GO:0000976">
    <property type="term" value="F:transcription cis-regulatory region binding"/>
    <property type="evidence" value="ECO:0007669"/>
    <property type="project" value="TreeGrafter"/>
</dbReference>
<accession>A0A1J5SEC1</accession>
<feature type="domain" description="HTH tetR-type" evidence="2">
    <location>
        <begin position="14"/>
        <end position="73"/>
    </location>
</feature>
<gene>
    <name evidence="3" type="primary">tetR_1</name>
    <name evidence="3" type="ORF">GALL_155420</name>
</gene>
<sequence>MDKTATLRKRLPRDERERLILEEAIRFFAEVGFEGQTRALAQRLGVTQPLLYRYFPDKDTLIERVYEEVYLKRWNPEWEQLLKDRARPLEDRLSAFYRDYCAAIFRPEWVRIFMFAGLKREGINSRFLETVQNHLLVPLCAELRHSHGLPGLDEVPLSDMELNMAWAMHGAVFHIAMRKWIYDLPMPDNLEEMTLLTVRCYLSGCGETLRSLVGKQRAAA</sequence>
<proteinExistence type="predicted"/>